<dbReference type="AlphaFoldDB" id="A0A6G8FI08"/>
<name>A0A6G8FI08_9MICO</name>
<dbReference type="EMBL" id="CP049934">
    <property type="protein sequence ID" value="QIM15919.1"/>
    <property type="molecule type" value="Genomic_DNA"/>
</dbReference>
<accession>A0A6G8FI08</accession>
<dbReference type="KEGG" id="lins:G7067_04985"/>
<protein>
    <submittedName>
        <fullName evidence="2">Uncharacterized protein</fullName>
    </submittedName>
</protein>
<dbReference type="Proteomes" id="UP000501387">
    <property type="component" value="Chromosome"/>
</dbReference>
<evidence type="ECO:0000256" key="1">
    <source>
        <dbReference type="SAM" id="MobiDB-lite"/>
    </source>
</evidence>
<sequence length="176" mass="19881">MSDSDVANNSSAEEQLAWLESELTQAMQVVGQEEGWWKYKPENLWETNREAILANLRVQSCRPNQKGVQPGRYEIRLGNREVADWAEAAERLRTFWTDQGWTVSYIVPPGSTQTPMEYFRADREDGAYLAFNAGDNFVALDVHTACSTSNLYPQRPANPPNLKGTPEGETPPETEQ</sequence>
<feature type="region of interest" description="Disordered" evidence="1">
    <location>
        <begin position="150"/>
        <end position="176"/>
    </location>
</feature>
<dbReference type="RefSeq" id="WP_166322436.1">
    <property type="nucleotide sequence ID" value="NZ_CP049934.1"/>
</dbReference>
<keyword evidence="3" id="KW-1185">Reference proteome</keyword>
<proteinExistence type="predicted"/>
<reference evidence="2 3" key="1">
    <citation type="submission" date="2020-03" db="EMBL/GenBank/DDBJ databases">
        <title>Leucobacter sp. nov., isolated from beetles.</title>
        <authorList>
            <person name="Hyun D.-W."/>
            <person name="Bae J.-W."/>
        </authorList>
    </citation>
    <scope>NUCLEOTIDE SEQUENCE [LARGE SCALE GENOMIC DNA]</scope>
    <source>
        <strain evidence="2 3">HDW9B</strain>
    </source>
</reference>
<evidence type="ECO:0000313" key="3">
    <source>
        <dbReference type="Proteomes" id="UP000501387"/>
    </source>
</evidence>
<organism evidence="2 3">
    <name type="scientific">Leucobacter insecticola</name>
    <dbReference type="NCBI Taxonomy" id="2714934"/>
    <lineage>
        <taxon>Bacteria</taxon>
        <taxon>Bacillati</taxon>
        <taxon>Actinomycetota</taxon>
        <taxon>Actinomycetes</taxon>
        <taxon>Micrococcales</taxon>
        <taxon>Microbacteriaceae</taxon>
        <taxon>Leucobacter</taxon>
    </lineage>
</organism>
<gene>
    <name evidence="2" type="ORF">G7067_04985</name>
</gene>
<evidence type="ECO:0000313" key="2">
    <source>
        <dbReference type="EMBL" id="QIM15919.1"/>
    </source>
</evidence>